<proteinExistence type="predicted"/>
<accession>A0A317MQ33</accession>
<gene>
    <name evidence="1" type="ORF">C7443_11547</name>
</gene>
<evidence type="ECO:0008006" key="3">
    <source>
        <dbReference type="Google" id="ProtNLM"/>
    </source>
</evidence>
<name>A0A317MQ33_9GAMM</name>
<dbReference type="RefSeq" id="WP_110020426.1">
    <property type="nucleotide sequence ID" value="NZ_QGTJ01000015.1"/>
</dbReference>
<dbReference type="OrthoDB" id="7359089at2"/>
<protein>
    <recommendedName>
        <fullName evidence="3">Tetratricopeptide repeat protein</fullName>
    </recommendedName>
</protein>
<evidence type="ECO:0000313" key="2">
    <source>
        <dbReference type="Proteomes" id="UP000246569"/>
    </source>
</evidence>
<organism evidence="1 2">
    <name type="scientific">Plasticicumulans acidivorans</name>
    <dbReference type="NCBI Taxonomy" id="886464"/>
    <lineage>
        <taxon>Bacteria</taxon>
        <taxon>Pseudomonadati</taxon>
        <taxon>Pseudomonadota</taxon>
        <taxon>Gammaproteobacteria</taxon>
        <taxon>Candidatus Competibacteraceae</taxon>
        <taxon>Plasticicumulans</taxon>
    </lineage>
</organism>
<reference evidence="1 2" key="1">
    <citation type="submission" date="2018-05" db="EMBL/GenBank/DDBJ databases">
        <title>Genomic Encyclopedia of Type Strains, Phase IV (KMG-IV): sequencing the most valuable type-strain genomes for metagenomic binning, comparative biology and taxonomic classification.</title>
        <authorList>
            <person name="Goeker M."/>
        </authorList>
    </citation>
    <scope>NUCLEOTIDE SEQUENCE [LARGE SCALE GENOMIC DNA]</scope>
    <source>
        <strain evidence="1 2">DSM 23606</strain>
    </source>
</reference>
<dbReference type="Proteomes" id="UP000246569">
    <property type="component" value="Unassembled WGS sequence"/>
</dbReference>
<dbReference type="SUPFAM" id="SSF48452">
    <property type="entry name" value="TPR-like"/>
    <property type="match status" value="1"/>
</dbReference>
<keyword evidence="2" id="KW-1185">Reference proteome</keyword>
<dbReference type="AlphaFoldDB" id="A0A317MQ33"/>
<sequence length="163" mass="18078">MNELHLDEDLVDFGPLPPSVNALLQQGVATYITDPPRAEACFRAAIDLAPNTLTAYRCLVKFFNRHRRFEEGLEAVADGMHEAARQSGIGLNWPAWRPEELQPGFPAQRFLLMSLKALGFLELRRGNPAIAQRAVAKLMELDPQDGIGWSVVASLLPDENDAE</sequence>
<dbReference type="EMBL" id="QGTJ01000015">
    <property type="protein sequence ID" value="PWV58619.1"/>
    <property type="molecule type" value="Genomic_DNA"/>
</dbReference>
<comment type="caution">
    <text evidence="1">The sequence shown here is derived from an EMBL/GenBank/DDBJ whole genome shotgun (WGS) entry which is preliminary data.</text>
</comment>
<dbReference type="Gene3D" id="1.25.40.10">
    <property type="entry name" value="Tetratricopeptide repeat domain"/>
    <property type="match status" value="1"/>
</dbReference>
<evidence type="ECO:0000313" key="1">
    <source>
        <dbReference type="EMBL" id="PWV58619.1"/>
    </source>
</evidence>
<dbReference type="InterPro" id="IPR011990">
    <property type="entry name" value="TPR-like_helical_dom_sf"/>
</dbReference>